<organism evidence="6 7">
    <name type="scientific">Mycoplasma mobile (strain ATCC 43663 / 163K / NCTC 11711)</name>
    <name type="common">Mesomycoplasma mobile</name>
    <dbReference type="NCBI Taxonomy" id="267748"/>
    <lineage>
        <taxon>Bacteria</taxon>
        <taxon>Bacillati</taxon>
        <taxon>Mycoplasmatota</taxon>
        <taxon>Mycoplasmoidales</taxon>
        <taxon>Metamycoplasmataceae</taxon>
        <taxon>Mesomycoplasma</taxon>
    </lineage>
</organism>
<dbReference type="Gene3D" id="3.90.220.20">
    <property type="entry name" value="DNA methylase specificity domains"/>
    <property type="match status" value="2"/>
</dbReference>
<sequence>MKKIYKSQNEPLSKKIEVIKTDKIFEINKGRSKISKKDISDNHGIYPVYSSKTTNNGILGWINRYDYNDELITLTSEGYAGTAFYHINEKFNVTGDSFVLKVKNKDITNTKFMFYFLQKEAKNPSNLNLLNNFSGTLTKSNLSKIEIPLPPIQYQDEIVRILNNFSEILLDLKKEFELRKKQYEYYRNKLFLFSEQTEYVSIDKIFEINKGKSKISKKDISDNPGIYPVYSSKTTNNGILGWINRYEDQYEDELITITVGGYAGTVFYHDNKKINVTEGSWILKAFDKNNVNIKFVFYALEIIAKKYVTKSSTMLELKKSSIEKIKIPLPSIEIQNKIVKNLNFFEILIKDFKEGLPSEINLRKKQYEYYRDKLLKFDLN</sequence>
<dbReference type="RefSeq" id="WP_011264805.1">
    <property type="nucleotide sequence ID" value="NC_006908.1"/>
</dbReference>
<comment type="similarity">
    <text evidence="1">Belongs to the type-I restriction system S methylase family.</text>
</comment>
<dbReference type="GO" id="GO:0003677">
    <property type="term" value="F:DNA binding"/>
    <property type="evidence" value="ECO:0007669"/>
    <property type="project" value="UniProtKB-KW"/>
</dbReference>
<dbReference type="eggNOG" id="COG0732">
    <property type="taxonomic scope" value="Bacteria"/>
</dbReference>
<feature type="domain" description="Type I restriction modification DNA specificity" evidence="5">
    <location>
        <begin position="15"/>
        <end position="174"/>
    </location>
</feature>
<dbReference type="KEGG" id="mmo:MMOB2850"/>
<dbReference type="Pfam" id="PF01420">
    <property type="entry name" value="Methylase_S"/>
    <property type="match status" value="2"/>
</dbReference>
<feature type="domain" description="Type I restriction modification DNA specificity" evidence="5">
    <location>
        <begin position="197"/>
        <end position="361"/>
    </location>
</feature>
<proteinExistence type="inferred from homology"/>
<evidence type="ECO:0000259" key="5">
    <source>
        <dbReference type="Pfam" id="PF01420"/>
    </source>
</evidence>
<dbReference type="CDD" id="cd17255">
    <property type="entry name" value="RMtype1_S_Fco49512ORF2615P-TRD2-CR2_like"/>
    <property type="match status" value="2"/>
</dbReference>
<evidence type="ECO:0000256" key="2">
    <source>
        <dbReference type="ARBA" id="ARBA00022747"/>
    </source>
</evidence>
<dbReference type="InterPro" id="IPR044946">
    <property type="entry name" value="Restrct_endonuc_typeI_TRD_sf"/>
</dbReference>
<dbReference type="InterPro" id="IPR000055">
    <property type="entry name" value="Restrct_endonuc_typeI_TRD"/>
</dbReference>
<accession>Q6KI05</accession>
<evidence type="ECO:0000256" key="1">
    <source>
        <dbReference type="ARBA" id="ARBA00010923"/>
    </source>
</evidence>
<evidence type="ECO:0000313" key="6">
    <source>
        <dbReference type="EMBL" id="AAT27771.1"/>
    </source>
</evidence>
<evidence type="ECO:0000313" key="7">
    <source>
        <dbReference type="Proteomes" id="UP000009072"/>
    </source>
</evidence>
<dbReference type="PANTHER" id="PTHR43140">
    <property type="entry name" value="TYPE-1 RESTRICTION ENZYME ECOKI SPECIFICITY PROTEIN"/>
    <property type="match status" value="1"/>
</dbReference>
<protein>
    <submittedName>
        <fullName evidence="6">Restriction-modification enzyme mpuUVIII s subunit</fullName>
        <ecNumber evidence="6">3.1.21.3</ecNumber>
    </submittedName>
</protein>
<dbReference type="EC" id="3.1.21.3" evidence="6"/>
<comment type="subunit">
    <text evidence="4">The methyltransferase is composed of M and S polypeptides.</text>
</comment>
<keyword evidence="2" id="KW-0680">Restriction system</keyword>
<name>Q6KI05_MYCM1</name>
<dbReference type="EMBL" id="AE017308">
    <property type="protein sequence ID" value="AAT27771.1"/>
    <property type="molecule type" value="Genomic_DNA"/>
</dbReference>
<keyword evidence="3" id="KW-0238">DNA-binding</keyword>
<reference evidence="6 7" key="1">
    <citation type="journal article" date="2004" name="Genome Res.">
        <title>The complete genome and proteome of Mycoplasma mobile.</title>
        <authorList>
            <person name="Jaffe J.D."/>
            <person name="Stange-Thomann N."/>
            <person name="Smith C."/>
            <person name="DeCaprio D."/>
            <person name="Fisher S."/>
            <person name="Butler J."/>
            <person name="Calvo S."/>
            <person name="Elkins T."/>
            <person name="FitzGerald M.G."/>
            <person name="Hafez N."/>
            <person name="Kodira C.D."/>
            <person name="Major J."/>
            <person name="Wang S."/>
            <person name="Wilkinson J."/>
            <person name="Nicol R."/>
            <person name="Nusbaum C."/>
            <person name="Birren B."/>
            <person name="Berg H.C."/>
            <person name="Church G.M."/>
        </authorList>
    </citation>
    <scope>NUCLEOTIDE SEQUENCE [LARGE SCALE GENOMIC DNA]</scope>
    <source>
        <strain evidence="7">ATCC 43663 / 163K / NCTC 11711</strain>
    </source>
</reference>
<dbReference type="AlphaFoldDB" id="Q6KI05"/>
<dbReference type="InterPro" id="IPR051212">
    <property type="entry name" value="Type-I_RE_S_subunit"/>
</dbReference>
<keyword evidence="6" id="KW-0378">Hydrolase</keyword>
<dbReference type="Proteomes" id="UP000009072">
    <property type="component" value="Chromosome"/>
</dbReference>
<dbReference type="SUPFAM" id="SSF116734">
    <property type="entry name" value="DNA methylase specificity domain"/>
    <property type="match status" value="2"/>
</dbReference>
<dbReference type="HOGENOM" id="CLU_021095_6_0_14"/>
<gene>
    <name evidence="6" type="primary">hsdS</name>
    <name evidence="6" type="ordered locus">MMOB2850</name>
</gene>
<dbReference type="REBASE" id="8240">
    <property type="entry name" value="S.MmoORF2840P"/>
</dbReference>
<keyword evidence="7" id="KW-1185">Reference proteome</keyword>
<evidence type="ECO:0000256" key="4">
    <source>
        <dbReference type="ARBA" id="ARBA00038652"/>
    </source>
</evidence>
<evidence type="ECO:0000256" key="3">
    <source>
        <dbReference type="ARBA" id="ARBA00023125"/>
    </source>
</evidence>
<dbReference type="PANTHER" id="PTHR43140:SF1">
    <property type="entry name" value="TYPE I RESTRICTION ENZYME ECOKI SPECIFICITY SUBUNIT"/>
    <property type="match status" value="1"/>
</dbReference>
<dbReference type="STRING" id="267748.MMOB2850"/>
<dbReference type="GO" id="GO:0009307">
    <property type="term" value="P:DNA restriction-modification system"/>
    <property type="evidence" value="ECO:0007669"/>
    <property type="project" value="UniProtKB-KW"/>
</dbReference>
<dbReference type="OrthoDB" id="396674at2"/>
<dbReference type="GO" id="GO:0009035">
    <property type="term" value="F:type I site-specific deoxyribonuclease activity"/>
    <property type="evidence" value="ECO:0007669"/>
    <property type="project" value="UniProtKB-EC"/>
</dbReference>